<comment type="caution">
    <text evidence="6">The sequence shown here is derived from an EMBL/GenBank/DDBJ whole genome shotgun (WGS) entry which is preliminary data.</text>
</comment>
<dbReference type="AlphaFoldDB" id="A0A9W8A4R0"/>
<organism evidence="6 7">
    <name type="scientific">Tieghemiomyces parasiticus</name>
    <dbReference type="NCBI Taxonomy" id="78921"/>
    <lineage>
        <taxon>Eukaryota</taxon>
        <taxon>Fungi</taxon>
        <taxon>Fungi incertae sedis</taxon>
        <taxon>Zoopagomycota</taxon>
        <taxon>Kickxellomycotina</taxon>
        <taxon>Dimargaritomycetes</taxon>
        <taxon>Dimargaritales</taxon>
        <taxon>Dimargaritaceae</taxon>
        <taxon>Tieghemiomyces</taxon>
    </lineage>
</organism>
<dbReference type="FunFam" id="3.20.20.10:FF:000007">
    <property type="entry name" value="Pyridoxal phosphate homeostasis protein"/>
    <property type="match status" value="1"/>
</dbReference>
<sequence>MADIQRNLRDTLACVEQSQTAPQTGLLCVLQARLVAVSKTKPVGSIQAAYDIGQRHFGENYLQELVEKSRQLSQDICWHYIGQLQTNKCKALAEVPNLWAVETIDSVKRARALNTACQHRPTPLNIFVQVNTSQEENKGGIPVAEAETLCRYVLDDCPQLHLLGLMTIGSVEHSGRIPNPDFQLMAKLQADLSRTLGRDLELSMGMSHDYQHALKMGATNVRVGSSIFGARAPKV</sequence>
<protein>
    <recommendedName>
        <fullName evidence="2">Pyridoxal phosphate homeostasis protein</fullName>
        <shortName evidence="2">PLP homeostasis protein</shortName>
    </recommendedName>
</protein>
<evidence type="ECO:0000256" key="4">
    <source>
        <dbReference type="RuleBase" id="RU004514"/>
    </source>
</evidence>
<proteinExistence type="inferred from homology"/>
<dbReference type="NCBIfam" id="TIGR00044">
    <property type="entry name" value="YggS family pyridoxal phosphate-dependent enzyme"/>
    <property type="match status" value="1"/>
</dbReference>
<feature type="domain" description="Alanine racemase N-terminal" evidence="5">
    <location>
        <begin position="31"/>
        <end position="231"/>
    </location>
</feature>
<dbReference type="InterPro" id="IPR011078">
    <property type="entry name" value="PyrdxlP_homeostasis"/>
</dbReference>
<keyword evidence="7" id="KW-1185">Reference proteome</keyword>
<dbReference type="Pfam" id="PF01168">
    <property type="entry name" value="Ala_racemase_N"/>
    <property type="match status" value="1"/>
</dbReference>
<evidence type="ECO:0000256" key="1">
    <source>
        <dbReference type="ARBA" id="ARBA00022898"/>
    </source>
</evidence>
<evidence type="ECO:0000313" key="6">
    <source>
        <dbReference type="EMBL" id="KAJ1922399.1"/>
    </source>
</evidence>
<comment type="function">
    <text evidence="2">Pyridoxal 5'-phosphate (PLP)-binding protein, which may be involved in intracellular homeostatic regulation of pyridoxal 5'-phosphate (PLP), the active form of vitamin B6.</text>
</comment>
<dbReference type="GO" id="GO:0030170">
    <property type="term" value="F:pyridoxal phosphate binding"/>
    <property type="evidence" value="ECO:0007669"/>
    <property type="project" value="UniProtKB-UniRule"/>
</dbReference>
<dbReference type="Gene3D" id="3.20.20.10">
    <property type="entry name" value="Alanine racemase"/>
    <property type="match status" value="1"/>
</dbReference>
<dbReference type="Proteomes" id="UP001150569">
    <property type="component" value="Unassembled WGS sequence"/>
</dbReference>
<reference evidence="6" key="1">
    <citation type="submission" date="2022-07" db="EMBL/GenBank/DDBJ databases">
        <title>Phylogenomic reconstructions and comparative analyses of Kickxellomycotina fungi.</title>
        <authorList>
            <person name="Reynolds N.K."/>
            <person name="Stajich J.E."/>
            <person name="Barry K."/>
            <person name="Grigoriev I.V."/>
            <person name="Crous P."/>
            <person name="Smith M.E."/>
        </authorList>
    </citation>
    <scope>NUCLEOTIDE SEQUENCE</scope>
    <source>
        <strain evidence="6">RSA 861</strain>
    </source>
</reference>
<dbReference type="InterPro" id="IPR029066">
    <property type="entry name" value="PLP-binding_barrel"/>
</dbReference>
<evidence type="ECO:0000256" key="2">
    <source>
        <dbReference type="HAMAP-Rule" id="MF_03225"/>
    </source>
</evidence>
<evidence type="ECO:0000259" key="5">
    <source>
        <dbReference type="Pfam" id="PF01168"/>
    </source>
</evidence>
<dbReference type="EMBL" id="JANBPT010000397">
    <property type="protein sequence ID" value="KAJ1922399.1"/>
    <property type="molecule type" value="Genomic_DNA"/>
</dbReference>
<comment type="cofactor">
    <cofactor evidence="3">
        <name>pyridoxal 5'-phosphate</name>
        <dbReference type="ChEBI" id="CHEBI:597326"/>
    </cofactor>
</comment>
<keyword evidence="1 2" id="KW-0663">Pyridoxal phosphate</keyword>
<dbReference type="InterPro" id="IPR001608">
    <property type="entry name" value="Ala_racemase_N"/>
</dbReference>
<comment type="similarity">
    <text evidence="2 4">Belongs to the pyridoxal phosphate-binding protein YggS/PROSC family.</text>
</comment>
<dbReference type="SUPFAM" id="SSF51419">
    <property type="entry name" value="PLP-binding barrel"/>
    <property type="match status" value="1"/>
</dbReference>
<dbReference type="PANTHER" id="PTHR10146:SF14">
    <property type="entry name" value="PYRIDOXAL PHOSPHATE HOMEOSTASIS PROTEIN"/>
    <property type="match status" value="1"/>
</dbReference>
<gene>
    <name evidence="6" type="ORF">IWQ60_006554</name>
</gene>
<dbReference type="CDD" id="cd06822">
    <property type="entry name" value="PLPDE_III_YBL036c_euk"/>
    <property type="match status" value="1"/>
</dbReference>
<evidence type="ECO:0000256" key="3">
    <source>
        <dbReference type="PIRSR" id="PIRSR004848-1"/>
    </source>
</evidence>
<evidence type="ECO:0000313" key="7">
    <source>
        <dbReference type="Proteomes" id="UP001150569"/>
    </source>
</evidence>
<dbReference type="PANTHER" id="PTHR10146">
    <property type="entry name" value="PROLINE SYNTHETASE CO-TRANSCRIBED BACTERIAL HOMOLOG PROTEIN"/>
    <property type="match status" value="1"/>
</dbReference>
<dbReference type="OrthoDB" id="10264196at2759"/>
<name>A0A9W8A4R0_9FUNG</name>
<dbReference type="HAMAP" id="MF_02087">
    <property type="entry name" value="PLP_homeostasis"/>
    <property type="match status" value="1"/>
</dbReference>
<dbReference type="PIRSF" id="PIRSF004848">
    <property type="entry name" value="YBL036c_PLPDEIII"/>
    <property type="match status" value="1"/>
</dbReference>
<accession>A0A9W8A4R0</accession>
<feature type="modified residue" description="N6-(pyridoxal phosphate)lysine" evidence="2 3">
    <location>
        <position position="39"/>
    </location>
</feature>